<name>A0ABZ1IJG4_9PSEU</name>
<evidence type="ECO:0000313" key="2">
    <source>
        <dbReference type="EMBL" id="WSE33565.1"/>
    </source>
</evidence>
<feature type="region of interest" description="Disordered" evidence="1">
    <location>
        <begin position="74"/>
        <end position="113"/>
    </location>
</feature>
<evidence type="ECO:0000313" key="3">
    <source>
        <dbReference type="Proteomes" id="UP001330812"/>
    </source>
</evidence>
<evidence type="ECO:0000256" key="1">
    <source>
        <dbReference type="SAM" id="MobiDB-lite"/>
    </source>
</evidence>
<accession>A0ABZ1IJG4</accession>
<feature type="compositionally biased region" description="Basic and acidic residues" evidence="1">
    <location>
        <begin position="101"/>
        <end position="113"/>
    </location>
</feature>
<dbReference type="Proteomes" id="UP001330812">
    <property type="component" value="Chromosome"/>
</dbReference>
<organism evidence="2 3">
    <name type="scientific">Amycolatopsis rhabdoformis</name>
    <dbReference type="NCBI Taxonomy" id="1448059"/>
    <lineage>
        <taxon>Bacteria</taxon>
        <taxon>Bacillati</taxon>
        <taxon>Actinomycetota</taxon>
        <taxon>Actinomycetes</taxon>
        <taxon>Pseudonocardiales</taxon>
        <taxon>Pseudonocardiaceae</taxon>
        <taxon>Amycolatopsis</taxon>
    </lineage>
</organism>
<dbReference type="RefSeq" id="WP_326836363.1">
    <property type="nucleotide sequence ID" value="NZ_CP142149.1"/>
</dbReference>
<proteinExistence type="predicted"/>
<protein>
    <submittedName>
        <fullName evidence="2">Uncharacterized protein</fullName>
    </submittedName>
</protein>
<gene>
    <name evidence="2" type="ORF">VSH64_15870</name>
</gene>
<dbReference type="EMBL" id="CP142149">
    <property type="protein sequence ID" value="WSE33565.1"/>
    <property type="molecule type" value="Genomic_DNA"/>
</dbReference>
<keyword evidence="3" id="KW-1185">Reference proteome</keyword>
<reference evidence="2 3" key="1">
    <citation type="journal article" date="2015" name="Int. J. Syst. Evol. Microbiol.">
        <title>Amycolatopsis rhabdoformis sp. nov., an actinomycete isolated from a tropical forest soil.</title>
        <authorList>
            <person name="Souza W.R."/>
            <person name="Silva R.E."/>
            <person name="Goodfellow M."/>
            <person name="Busarakam K."/>
            <person name="Figueiro F.S."/>
            <person name="Ferreira D."/>
            <person name="Rodrigues-Filho E."/>
            <person name="Moraes L.A.B."/>
            <person name="Zucchi T.D."/>
        </authorList>
    </citation>
    <scope>NUCLEOTIDE SEQUENCE [LARGE SCALE GENOMIC DNA]</scope>
    <source>
        <strain evidence="2 3">NCIMB 14900</strain>
    </source>
</reference>
<sequence length="113" mass="12269">MDPALLSEKDEKVSARVDRKPVAVPVVRSSQVDVDSAMLVHPREIVANKHLVQGWNSTISAVVGRAWLLLVAPRRGPEPPRAGGRRVEFRAGAGGRQADPAPHRQGSDHRDSD</sequence>